<organism evidence="3 4">
    <name type="scientific">Ampelomyces quisqualis</name>
    <name type="common">Powdery mildew agent</name>
    <dbReference type="NCBI Taxonomy" id="50730"/>
    <lineage>
        <taxon>Eukaryota</taxon>
        <taxon>Fungi</taxon>
        <taxon>Dikarya</taxon>
        <taxon>Ascomycota</taxon>
        <taxon>Pezizomycotina</taxon>
        <taxon>Dothideomycetes</taxon>
        <taxon>Pleosporomycetidae</taxon>
        <taxon>Pleosporales</taxon>
        <taxon>Pleosporineae</taxon>
        <taxon>Phaeosphaeriaceae</taxon>
        <taxon>Ampelomyces</taxon>
    </lineage>
</organism>
<feature type="coiled-coil region" evidence="1">
    <location>
        <begin position="260"/>
        <end position="294"/>
    </location>
</feature>
<feature type="compositionally biased region" description="Polar residues" evidence="2">
    <location>
        <begin position="187"/>
        <end position="218"/>
    </location>
</feature>
<protein>
    <submittedName>
        <fullName evidence="3">Uncharacterized protein</fullName>
    </submittedName>
</protein>
<dbReference type="EMBL" id="ML979136">
    <property type="protein sequence ID" value="KAF1915651.1"/>
    <property type="molecule type" value="Genomic_DNA"/>
</dbReference>
<evidence type="ECO:0000313" key="4">
    <source>
        <dbReference type="Proteomes" id="UP000800096"/>
    </source>
</evidence>
<dbReference type="OrthoDB" id="3791327at2759"/>
<evidence type="ECO:0000256" key="2">
    <source>
        <dbReference type="SAM" id="MobiDB-lite"/>
    </source>
</evidence>
<reference evidence="3" key="1">
    <citation type="journal article" date="2020" name="Stud. Mycol.">
        <title>101 Dothideomycetes genomes: a test case for predicting lifestyles and emergence of pathogens.</title>
        <authorList>
            <person name="Haridas S."/>
            <person name="Albert R."/>
            <person name="Binder M."/>
            <person name="Bloem J."/>
            <person name="Labutti K."/>
            <person name="Salamov A."/>
            <person name="Andreopoulos B."/>
            <person name="Baker S."/>
            <person name="Barry K."/>
            <person name="Bills G."/>
            <person name="Bluhm B."/>
            <person name="Cannon C."/>
            <person name="Castanera R."/>
            <person name="Culley D."/>
            <person name="Daum C."/>
            <person name="Ezra D."/>
            <person name="Gonzalez J."/>
            <person name="Henrissat B."/>
            <person name="Kuo A."/>
            <person name="Liang C."/>
            <person name="Lipzen A."/>
            <person name="Lutzoni F."/>
            <person name="Magnuson J."/>
            <person name="Mondo S."/>
            <person name="Nolan M."/>
            <person name="Ohm R."/>
            <person name="Pangilinan J."/>
            <person name="Park H.-J."/>
            <person name="Ramirez L."/>
            <person name="Alfaro M."/>
            <person name="Sun H."/>
            <person name="Tritt A."/>
            <person name="Yoshinaga Y."/>
            <person name="Zwiers L.-H."/>
            <person name="Turgeon B."/>
            <person name="Goodwin S."/>
            <person name="Spatafora J."/>
            <person name="Crous P."/>
            <person name="Grigoriev I."/>
        </authorList>
    </citation>
    <scope>NUCLEOTIDE SEQUENCE</scope>
    <source>
        <strain evidence="3">HMLAC05119</strain>
    </source>
</reference>
<evidence type="ECO:0000313" key="3">
    <source>
        <dbReference type="EMBL" id="KAF1915651.1"/>
    </source>
</evidence>
<name>A0A6A5QIV6_AMPQU</name>
<keyword evidence="4" id="KW-1185">Reference proteome</keyword>
<proteinExistence type="predicted"/>
<gene>
    <name evidence="3" type="ORF">BDU57DRAFT_577444</name>
</gene>
<sequence length="329" mass="38119">MLTNTEFSSAIDLLHISLGDSAALLHHLDHRAAEFESHEKDFPDVVRTAILFGSVRCNKPLRRTPSMWIYLCRSTLTLCFHSYYPDGKPGDFYLPNDAFESTIPQKAFQLATNPMEVVVLATYYFMVLGDQTIEYPLMMTKTQQDVLLSICQEARVAKQIPSGTNNLSKMVKLRIRVPPELLCENPQARNRSARQLSQQSDRSIRQLGSEQEETPNFSDKQHAIDIYEDTVRNHSSTEARPPVDRYLSLQSSESRTQYKLENHRRNMEVLRQSLERTQTQIVLEIQEVDRLLEKQIACGLEKKRLWDALSSEDTQKLERREPMNKRQKF</sequence>
<dbReference type="AlphaFoldDB" id="A0A6A5QIV6"/>
<keyword evidence="1" id="KW-0175">Coiled coil</keyword>
<evidence type="ECO:0000256" key="1">
    <source>
        <dbReference type="SAM" id="Coils"/>
    </source>
</evidence>
<dbReference type="Proteomes" id="UP000800096">
    <property type="component" value="Unassembled WGS sequence"/>
</dbReference>
<feature type="region of interest" description="Disordered" evidence="2">
    <location>
        <begin position="184"/>
        <end position="221"/>
    </location>
</feature>
<accession>A0A6A5QIV6</accession>